<dbReference type="InterPro" id="IPR036271">
    <property type="entry name" value="Tet_transcr_reg_TetR-rel_C_sf"/>
</dbReference>
<evidence type="ECO:0000256" key="1">
    <source>
        <dbReference type="ARBA" id="ARBA00023125"/>
    </source>
</evidence>
<reference evidence="4" key="1">
    <citation type="submission" date="2020-02" db="EMBL/GenBank/DDBJ databases">
        <title>Draft genome sequence of Candidatus Afipia apatlaquensis IBT-C3, a potential strain for decolorization of textile dyes.</title>
        <authorList>
            <person name="Sanchez-Reyes A."/>
            <person name="Breton-Deval L."/>
            <person name="Mangelson H."/>
            <person name="Sanchez-Flores A."/>
        </authorList>
    </citation>
    <scope>NUCLEOTIDE SEQUENCE [LARGE SCALE GENOMIC DNA]</scope>
    <source>
        <strain evidence="4">IBT-C3</strain>
    </source>
</reference>
<dbReference type="EMBL" id="JAAMRR010000665">
    <property type="protein sequence ID" value="NGX96045.1"/>
    <property type="molecule type" value="Genomic_DNA"/>
</dbReference>
<dbReference type="InterPro" id="IPR009057">
    <property type="entry name" value="Homeodomain-like_sf"/>
</dbReference>
<feature type="non-terminal residue" evidence="4">
    <location>
        <position position="1"/>
    </location>
</feature>
<dbReference type="Pfam" id="PF00440">
    <property type="entry name" value="TetR_N"/>
    <property type="match status" value="1"/>
</dbReference>
<feature type="domain" description="HTH tetR-type" evidence="3">
    <location>
        <begin position="1"/>
        <end position="40"/>
    </location>
</feature>
<evidence type="ECO:0000313" key="4">
    <source>
        <dbReference type="EMBL" id="NGX96045.1"/>
    </source>
</evidence>
<dbReference type="Proteomes" id="UP000480266">
    <property type="component" value="Unassembled WGS sequence"/>
</dbReference>
<protein>
    <submittedName>
        <fullName evidence="4">TetR/AcrR family transcriptional regulator</fullName>
    </submittedName>
</protein>
<organism evidence="4 5">
    <name type="scientific">Candidatus Afipia apatlaquensis</name>
    <dbReference type="NCBI Taxonomy" id="2712852"/>
    <lineage>
        <taxon>Bacteria</taxon>
        <taxon>Pseudomonadati</taxon>
        <taxon>Pseudomonadota</taxon>
        <taxon>Alphaproteobacteria</taxon>
        <taxon>Hyphomicrobiales</taxon>
        <taxon>Nitrobacteraceae</taxon>
        <taxon>Afipia</taxon>
    </lineage>
</organism>
<dbReference type="InterPro" id="IPR039536">
    <property type="entry name" value="TetR_C_Proteobacteria"/>
</dbReference>
<dbReference type="Gene3D" id="1.10.357.10">
    <property type="entry name" value="Tetracycline Repressor, domain 2"/>
    <property type="match status" value="1"/>
</dbReference>
<gene>
    <name evidence="4" type="ORF">G4V63_12700</name>
</gene>
<dbReference type="InterPro" id="IPR001647">
    <property type="entry name" value="HTH_TetR"/>
</dbReference>
<dbReference type="PANTHER" id="PTHR30055:SF223">
    <property type="entry name" value="HTH-TYPE TRANSCRIPTIONAL REGULATOR UIDR"/>
    <property type="match status" value="1"/>
</dbReference>
<proteinExistence type="predicted"/>
<dbReference type="Pfam" id="PF14246">
    <property type="entry name" value="TetR_C_7"/>
    <property type="match status" value="1"/>
</dbReference>
<evidence type="ECO:0000256" key="2">
    <source>
        <dbReference type="PROSITE-ProRule" id="PRU00335"/>
    </source>
</evidence>
<dbReference type="SUPFAM" id="SSF48498">
    <property type="entry name" value="Tetracyclin repressor-like, C-terminal domain"/>
    <property type="match status" value="1"/>
</dbReference>
<dbReference type="SUPFAM" id="SSF46689">
    <property type="entry name" value="Homeodomain-like"/>
    <property type="match status" value="1"/>
</dbReference>
<feature type="DNA-binding region" description="H-T-H motif" evidence="2">
    <location>
        <begin position="3"/>
        <end position="22"/>
    </location>
</feature>
<dbReference type="InterPro" id="IPR050109">
    <property type="entry name" value="HTH-type_TetR-like_transc_reg"/>
</dbReference>
<evidence type="ECO:0000259" key="3">
    <source>
        <dbReference type="PROSITE" id="PS50977"/>
    </source>
</evidence>
<evidence type="ECO:0000313" key="5">
    <source>
        <dbReference type="Proteomes" id="UP000480266"/>
    </source>
</evidence>
<dbReference type="AlphaFoldDB" id="A0A7C9RFF5"/>
<name>A0A7C9RFF5_9BRAD</name>
<dbReference type="PANTHER" id="PTHR30055">
    <property type="entry name" value="HTH-TYPE TRANSCRIPTIONAL REGULATOR RUTR"/>
    <property type="match status" value="1"/>
</dbReference>
<dbReference type="GO" id="GO:0000976">
    <property type="term" value="F:transcription cis-regulatory region binding"/>
    <property type="evidence" value="ECO:0007669"/>
    <property type="project" value="TreeGrafter"/>
</dbReference>
<dbReference type="GO" id="GO:0003700">
    <property type="term" value="F:DNA-binding transcription factor activity"/>
    <property type="evidence" value="ECO:0007669"/>
    <property type="project" value="TreeGrafter"/>
</dbReference>
<keyword evidence="5" id="KW-1185">Reference proteome</keyword>
<comment type="caution">
    <text evidence="4">The sequence shown here is derived from an EMBL/GenBank/DDBJ whole genome shotgun (WGS) entry which is preliminary data.</text>
</comment>
<keyword evidence="1 2" id="KW-0238">DNA-binding</keyword>
<accession>A0A7C9RFF5</accession>
<dbReference type="PROSITE" id="PS50977">
    <property type="entry name" value="HTH_TETR_2"/>
    <property type="match status" value="1"/>
</dbReference>
<sequence>ATSMESVARGAGVSTKTLYRLIPNKAALFEAIITDGLDQFTTRIRLRACDGSNIEASLTEALTLFGELVLDETVIAMQRMVLSESEQFPEIADTFYSKAIKRTENTLASWLRTQAERGLIKVDNAAEAAGMLLGMFAFQPQRAVMFGHAAVPGHREIERRARTTARLFLKGSAV</sequence>